<dbReference type="InterPro" id="IPR052173">
    <property type="entry name" value="Beta-lactam_resp_regulator"/>
</dbReference>
<feature type="compositionally biased region" description="Pro residues" evidence="1">
    <location>
        <begin position="501"/>
        <end position="510"/>
    </location>
</feature>
<accession>A0A4R0NJQ6</accession>
<dbReference type="EMBL" id="SJSL01000004">
    <property type="protein sequence ID" value="TCD00058.1"/>
    <property type="molecule type" value="Genomic_DNA"/>
</dbReference>
<protein>
    <recommendedName>
        <fullName evidence="3">Peptidase M56 domain-containing protein</fullName>
    </recommendedName>
</protein>
<comment type="caution">
    <text evidence="4">The sequence shown here is derived from an EMBL/GenBank/DDBJ whole genome shotgun (WGS) entry which is preliminary data.</text>
</comment>
<dbReference type="InterPro" id="IPR008756">
    <property type="entry name" value="Peptidase_M56"/>
</dbReference>
<feature type="domain" description="Peptidase M56" evidence="3">
    <location>
        <begin position="33"/>
        <end position="304"/>
    </location>
</feature>
<dbReference type="OrthoDB" id="15218at2"/>
<organism evidence="4 5">
    <name type="scientific">Pedobacter psychroterrae</name>
    <dbReference type="NCBI Taxonomy" id="2530453"/>
    <lineage>
        <taxon>Bacteria</taxon>
        <taxon>Pseudomonadati</taxon>
        <taxon>Bacteroidota</taxon>
        <taxon>Sphingobacteriia</taxon>
        <taxon>Sphingobacteriales</taxon>
        <taxon>Sphingobacteriaceae</taxon>
        <taxon>Pedobacter</taxon>
    </lineage>
</organism>
<evidence type="ECO:0000256" key="2">
    <source>
        <dbReference type="SAM" id="Phobius"/>
    </source>
</evidence>
<feature type="compositionally biased region" description="Low complexity" evidence="1">
    <location>
        <begin position="403"/>
        <end position="413"/>
    </location>
</feature>
<dbReference type="RefSeq" id="WP_131596913.1">
    <property type="nucleotide sequence ID" value="NZ_SJSL01000004.1"/>
</dbReference>
<keyword evidence="2" id="KW-1133">Transmembrane helix</keyword>
<dbReference type="AlphaFoldDB" id="A0A4R0NJQ6"/>
<dbReference type="Pfam" id="PF05569">
    <property type="entry name" value="Peptidase_M56"/>
    <property type="match status" value="1"/>
</dbReference>
<feature type="compositionally biased region" description="Basic and acidic residues" evidence="1">
    <location>
        <begin position="414"/>
        <end position="456"/>
    </location>
</feature>
<evidence type="ECO:0000313" key="4">
    <source>
        <dbReference type="EMBL" id="TCD00058.1"/>
    </source>
</evidence>
<feature type="region of interest" description="Disordered" evidence="1">
    <location>
        <begin position="475"/>
        <end position="539"/>
    </location>
</feature>
<feature type="transmembrane region" description="Helical" evidence="2">
    <location>
        <begin position="43"/>
        <end position="63"/>
    </location>
</feature>
<dbReference type="Proteomes" id="UP000293347">
    <property type="component" value="Unassembled WGS sequence"/>
</dbReference>
<evidence type="ECO:0000259" key="3">
    <source>
        <dbReference type="Pfam" id="PF05569"/>
    </source>
</evidence>
<dbReference type="CDD" id="cd07341">
    <property type="entry name" value="M56_BlaR1_MecR1_like"/>
    <property type="match status" value="1"/>
</dbReference>
<keyword evidence="2" id="KW-0472">Membrane</keyword>
<dbReference type="Gene3D" id="3.30.2010.10">
    <property type="entry name" value="Metalloproteases ('zincins'), catalytic domain"/>
    <property type="match status" value="1"/>
</dbReference>
<feature type="compositionally biased region" description="Basic and acidic residues" evidence="1">
    <location>
        <begin position="475"/>
        <end position="487"/>
    </location>
</feature>
<reference evidence="4 5" key="1">
    <citation type="submission" date="2019-02" db="EMBL/GenBank/DDBJ databases">
        <title>Pedobacter sp. RP-1-14 sp. nov., isolated from Arctic soil.</title>
        <authorList>
            <person name="Dahal R.H."/>
        </authorList>
    </citation>
    <scope>NUCLEOTIDE SEQUENCE [LARGE SCALE GENOMIC DNA]</scope>
    <source>
        <strain evidence="4 5">RP-1-14</strain>
    </source>
</reference>
<keyword evidence="2" id="KW-0812">Transmembrane</keyword>
<sequence>MEVQNAIYLTLLHSLWMGLVLALATGIVIVATKKSNASTRYNLLTALLFVFVLAVGFVFYQSLTGKIAAVNSSNTQIAPQHLIAEQTNSPAPVATESSFMTNINSVVSLWSSYANQIVLIWFLIICAKCIQLMVGLHSIYYLKRTQLFIAGKFWENKVAELSKKLGINKKISIFQSGIAKVPMIAGYFKPVILMPIGMLNGISTAEVEAILSHELAHLKRNDYLVNIIQSLIEIVFFFNPGVLWISKLIREERENCCDDLALHCIENKHQYIKALIACQEFRTDHTSYAMAITGKKNHLKERVNRMIFDNNSTLNKMEKTILTITLISALTVTAAFNNINQVAGHKEVGHVVVNNPFITDGQPFCMIDEPMMGPDVSLMEPISVVQDTSKKWRNKNTSVTKRTTISSNTNTNTDEQKEQLDEKIEHAIASERDKASFAADRARQAADKKQYAEDKKKYEEDKLQYLRDAERYAEDVGKHVSNSDKFQEPVAPKAPQAPKAPNAPTPPKAPRAPRVPSAPNAPNFPSAPAAPSAPKAPDMTADLVKDGLLKDTKNFTYKMNTEELTINGVKQSDAVHKKYMGKYMKNKRGTISTTVNTD</sequence>
<dbReference type="PANTHER" id="PTHR34978:SF3">
    <property type="entry name" value="SLR0241 PROTEIN"/>
    <property type="match status" value="1"/>
</dbReference>
<feature type="transmembrane region" description="Helical" evidence="2">
    <location>
        <begin position="118"/>
        <end position="142"/>
    </location>
</feature>
<name>A0A4R0NJQ6_9SPHI</name>
<keyword evidence="5" id="KW-1185">Reference proteome</keyword>
<feature type="transmembrane region" description="Helical" evidence="2">
    <location>
        <begin position="6"/>
        <end position="31"/>
    </location>
</feature>
<feature type="transmembrane region" description="Helical" evidence="2">
    <location>
        <begin position="223"/>
        <end position="245"/>
    </location>
</feature>
<evidence type="ECO:0000256" key="1">
    <source>
        <dbReference type="SAM" id="MobiDB-lite"/>
    </source>
</evidence>
<feature type="compositionally biased region" description="Low complexity" evidence="1">
    <location>
        <begin position="512"/>
        <end position="537"/>
    </location>
</feature>
<proteinExistence type="predicted"/>
<feature type="compositionally biased region" description="Low complexity" evidence="1">
    <location>
        <begin position="489"/>
        <end position="500"/>
    </location>
</feature>
<dbReference type="PANTHER" id="PTHR34978">
    <property type="entry name" value="POSSIBLE SENSOR-TRANSDUCER PROTEIN BLAR"/>
    <property type="match status" value="1"/>
</dbReference>
<feature type="region of interest" description="Disordered" evidence="1">
    <location>
        <begin position="393"/>
        <end position="456"/>
    </location>
</feature>
<evidence type="ECO:0000313" key="5">
    <source>
        <dbReference type="Proteomes" id="UP000293347"/>
    </source>
</evidence>
<gene>
    <name evidence="4" type="ORF">EZ437_15170</name>
</gene>